<evidence type="ECO:0000313" key="3">
    <source>
        <dbReference type="Proteomes" id="UP000824120"/>
    </source>
</evidence>
<proteinExistence type="predicted"/>
<comment type="caution">
    <text evidence="2">The sequence shown here is derived from an EMBL/GenBank/DDBJ whole genome shotgun (WGS) entry which is preliminary data.</text>
</comment>
<keyword evidence="1" id="KW-1133">Transmembrane helix</keyword>
<gene>
    <name evidence="2" type="ORF">H5410_024824</name>
</gene>
<evidence type="ECO:0000256" key="1">
    <source>
        <dbReference type="SAM" id="Phobius"/>
    </source>
</evidence>
<accession>A0A9J5ZN72</accession>
<dbReference type="OrthoDB" id="10313319at2759"/>
<evidence type="ECO:0000313" key="2">
    <source>
        <dbReference type="EMBL" id="KAG5613543.1"/>
    </source>
</evidence>
<organism evidence="2 3">
    <name type="scientific">Solanum commersonii</name>
    <name type="common">Commerson's wild potato</name>
    <name type="synonym">Commerson's nightshade</name>
    <dbReference type="NCBI Taxonomy" id="4109"/>
    <lineage>
        <taxon>Eukaryota</taxon>
        <taxon>Viridiplantae</taxon>
        <taxon>Streptophyta</taxon>
        <taxon>Embryophyta</taxon>
        <taxon>Tracheophyta</taxon>
        <taxon>Spermatophyta</taxon>
        <taxon>Magnoliopsida</taxon>
        <taxon>eudicotyledons</taxon>
        <taxon>Gunneridae</taxon>
        <taxon>Pentapetalae</taxon>
        <taxon>asterids</taxon>
        <taxon>lamiids</taxon>
        <taxon>Solanales</taxon>
        <taxon>Solanaceae</taxon>
        <taxon>Solanoideae</taxon>
        <taxon>Solaneae</taxon>
        <taxon>Solanum</taxon>
    </lineage>
</organism>
<name>A0A9J5ZN72_SOLCO</name>
<dbReference type="AlphaFoldDB" id="A0A9J5ZN72"/>
<reference evidence="2 3" key="1">
    <citation type="submission" date="2020-09" db="EMBL/GenBank/DDBJ databases">
        <title>De no assembly of potato wild relative species, Solanum commersonii.</title>
        <authorList>
            <person name="Cho K."/>
        </authorList>
    </citation>
    <scope>NUCLEOTIDE SEQUENCE [LARGE SCALE GENOMIC DNA]</scope>
    <source>
        <strain evidence="2">LZ3.2</strain>
        <tissue evidence="2">Leaf</tissue>
    </source>
</reference>
<protein>
    <submittedName>
        <fullName evidence="2">Uncharacterized protein</fullName>
    </submittedName>
</protein>
<keyword evidence="3" id="KW-1185">Reference proteome</keyword>
<keyword evidence="1" id="KW-0812">Transmembrane</keyword>
<feature type="transmembrane region" description="Helical" evidence="1">
    <location>
        <begin position="166"/>
        <end position="184"/>
    </location>
</feature>
<dbReference type="Proteomes" id="UP000824120">
    <property type="component" value="Chromosome 4"/>
</dbReference>
<dbReference type="EMBL" id="JACXVP010000004">
    <property type="protein sequence ID" value="KAG5613543.1"/>
    <property type="molecule type" value="Genomic_DNA"/>
</dbReference>
<sequence>MLLRFSKKALLLDDLATFLKSLSNLNVTLYVSPGAFRRSSSAMEILLASTPAGISSSSNTTLCGNPALFLNVIFSPALTLKFPGIKARLPSSPPSNTSSAMALLASIALTAVAATTAPTSFKDAFTVNLAAGAAATLADAAVLTLEDEEAPALRPVKDGIATAAEVTVAILLIDMIVVVVAFVIENLESRKGE</sequence>
<keyword evidence="1" id="KW-0472">Membrane</keyword>